<feature type="compositionally biased region" description="Low complexity" evidence="1">
    <location>
        <begin position="14"/>
        <end position="35"/>
    </location>
</feature>
<evidence type="ECO:0000313" key="2">
    <source>
        <dbReference type="EMBL" id="BCT78311.1"/>
    </source>
</evidence>
<dbReference type="EMBL" id="AP024525">
    <property type="protein sequence ID" value="BCT78311.1"/>
    <property type="molecule type" value="Genomic_DNA"/>
</dbReference>
<gene>
    <name evidence="2" type="ORF">SCMU_41530</name>
</gene>
<evidence type="ECO:0000256" key="1">
    <source>
        <dbReference type="SAM" id="MobiDB-lite"/>
    </source>
</evidence>
<feature type="region of interest" description="Disordered" evidence="1">
    <location>
        <begin position="1"/>
        <end position="42"/>
    </location>
</feature>
<feature type="compositionally biased region" description="Polar residues" evidence="1">
    <location>
        <begin position="1"/>
        <end position="10"/>
    </location>
</feature>
<evidence type="ECO:0000313" key="3">
    <source>
        <dbReference type="Proteomes" id="UP001319861"/>
    </source>
</evidence>
<name>A0ABN6FNQ1_SINCY</name>
<accession>A0ABN6FNQ1</accession>
<dbReference type="RefSeq" id="WP_229230926.1">
    <property type="nucleotide sequence ID" value="NZ_AP024525.1"/>
</dbReference>
<dbReference type="Proteomes" id="UP001319861">
    <property type="component" value="Chromosome"/>
</dbReference>
<reference evidence="2 3" key="1">
    <citation type="journal article" date="2021" name="J. Biosci. Bioeng.">
        <title>Identification and characterization of a chc gene cluster responsible for the aromatization pathway of cyclohexanecarboxylate degradation in Sinomonas cyclohexanicum ATCC 51369.</title>
        <authorList>
            <person name="Yamamoto T."/>
            <person name="Hasegawa Y."/>
            <person name="Lau P.C.K."/>
            <person name="Iwaki H."/>
        </authorList>
    </citation>
    <scope>NUCLEOTIDE SEQUENCE [LARGE SCALE GENOMIC DNA]</scope>
    <source>
        <strain evidence="2 3">ATCC 51369</strain>
    </source>
</reference>
<keyword evidence="3" id="KW-1185">Reference proteome</keyword>
<protein>
    <submittedName>
        <fullName evidence="2">Uncharacterized protein</fullName>
    </submittedName>
</protein>
<proteinExistence type="predicted"/>
<sequence length="82" mass="8882">MSSRQTLIQPQPTPSAATEATSPPSSAHSTTATPTSRKEVTTMAQRIRRILRSTIGFSIDGARIDAHRDAVQRELGLSRPIL</sequence>
<organism evidence="2 3">
    <name type="scientific">Sinomonas cyclohexanicum</name>
    <name type="common">Corynebacterium cyclohexanicum</name>
    <dbReference type="NCBI Taxonomy" id="322009"/>
    <lineage>
        <taxon>Bacteria</taxon>
        <taxon>Bacillati</taxon>
        <taxon>Actinomycetota</taxon>
        <taxon>Actinomycetes</taxon>
        <taxon>Micrococcales</taxon>
        <taxon>Micrococcaceae</taxon>
        <taxon>Sinomonas</taxon>
    </lineage>
</organism>